<dbReference type="AlphaFoldDB" id="A0A9E3HB25"/>
<evidence type="ECO:0000313" key="2">
    <source>
        <dbReference type="Proteomes" id="UP000813215"/>
    </source>
</evidence>
<sequence>MNFLLINFLSASLSYGYVDRVSRRTPIEHEAMRSPLPHSCLNQSVQNV</sequence>
<evidence type="ECO:0000313" key="1">
    <source>
        <dbReference type="EMBL" id="MBW4434208.1"/>
    </source>
</evidence>
<dbReference type="Proteomes" id="UP000813215">
    <property type="component" value="Unassembled WGS sequence"/>
</dbReference>
<name>A0A9E3HB25_9NOST</name>
<comment type="caution">
    <text evidence="1">The sequence shown here is derived from an EMBL/GenBank/DDBJ whole genome shotgun (WGS) entry which is preliminary data.</text>
</comment>
<reference evidence="1" key="2">
    <citation type="journal article" date="2022" name="Microbiol. Resour. Announc.">
        <title>Metagenome Sequencing to Explore Phylogenomics of Terrestrial Cyanobacteria.</title>
        <authorList>
            <person name="Ward R.D."/>
            <person name="Stajich J.E."/>
            <person name="Johansen J.R."/>
            <person name="Huntemann M."/>
            <person name="Clum A."/>
            <person name="Foster B."/>
            <person name="Foster B."/>
            <person name="Roux S."/>
            <person name="Palaniappan K."/>
            <person name="Varghese N."/>
            <person name="Mukherjee S."/>
            <person name="Reddy T.B.K."/>
            <person name="Daum C."/>
            <person name="Copeland A."/>
            <person name="Chen I.A."/>
            <person name="Ivanova N.N."/>
            <person name="Kyrpides N.C."/>
            <person name="Shapiro N."/>
            <person name="Eloe-Fadrosh E.A."/>
            <person name="Pietrasiak N."/>
        </authorList>
    </citation>
    <scope>NUCLEOTIDE SEQUENCE</scope>
    <source>
        <strain evidence="1">HA4357-MV3</strain>
    </source>
</reference>
<dbReference type="EMBL" id="JAHHHW010000123">
    <property type="protein sequence ID" value="MBW4434208.1"/>
    <property type="molecule type" value="Genomic_DNA"/>
</dbReference>
<proteinExistence type="predicted"/>
<organism evidence="1 2">
    <name type="scientific">Pelatocladus maniniholoensis HA4357-MV3</name>
    <dbReference type="NCBI Taxonomy" id="1117104"/>
    <lineage>
        <taxon>Bacteria</taxon>
        <taxon>Bacillati</taxon>
        <taxon>Cyanobacteriota</taxon>
        <taxon>Cyanophyceae</taxon>
        <taxon>Nostocales</taxon>
        <taxon>Nostocaceae</taxon>
        <taxon>Pelatocladus</taxon>
    </lineage>
</organism>
<protein>
    <submittedName>
        <fullName evidence="1">Uncharacterized protein</fullName>
    </submittedName>
</protein>
<gene>
    <name evidence="1" type="ORF">KME28_21455</name>
</gene>
<accession>A0A9E3HB25</accession>
<reference evidence="1" key="1">
    <citation type="submission" date="2021-05" db="EMBL/GenBank/DDBJ databases">
        <authorList>
            <person name="Pietrasiak N."/>
            <person name="Ward R."/>
            <person name="Stajich J.E."/>
            <person name="Kurbessoian T."/>
        </authorList>
    </citation>
    <scope>NUCLEOTIDE SEQUENCE</scope>
    <source>
        <strain evidence="1">HA4357-MV3</strain>
    </source>
</reference>